<evidence type="ECO:0000313" key="8">
    <source>
        <dbReference type="Proteomes" id="UP000054851"/>
    </source>
</evidence>
<evidence type="ECO:0000256" key="3">
    <source>
        <dbReference type="ARBA" id="ARBA00022827"/>
    </source>
</evidence>
<dbReference type="Gene3D" id="3.50.50.60">
    <property type="entry name" value="FAD/NAD(P)-binding domain"/>
    <property type="match status" value="1"/>
</dbReference>
<dbReference type="AlphaFoldDB" id="A0A158AAX9"/>
<keyword evidence="3" id="KW-0274">FAD</keyword>
<evidence type="ECO:0000259" key="6">
    <source>
        <dbReference type="Pfam" id="PF01266"/>
    </source>
</evidence>
<keyword evidence="8" id="KW-1185">Reference proteome</keyword>
<feature type="domain" description="FAD dependent oxidoreductase" evidence="6">
    <location>
        <begin position="17"/>
        <end position="404"/>
    </location>
</feature>
<proteinExistence type="inferred from homology"/>
<dbReference type="InterPro" id="IPR036188">
    <property type="entry name" value="FAD/NAD-bd_sf"/>
</dbReference>
<evidence type="ECO:0000256" key="5">
    <source>
        <dbReference type="ARBA" id="ARBA00037941"/>
    </source>
</evidence>
<dbReference type="GO" id="GO:0047545">
    <property type="term" value="F:(S)-2-hydroxyglutarate dehydrogenase activity"/>
    <property type="evidence" value="ECO:0007669"/>
    <property type="project" value="TreeGrafter"/>
</dbReference>
<dbReference type="EMBL" id="FCOA02000005">
    <property type="protein sequence ID" value="SAK54968.1"/>
    <property type="molecule type" value="Genomic_DNA"/>
</dbReference>
<dbReference type="Gene3D" id="3.30.9.10">
    <property type="entry name" value="D-Amino Acid Oxidase, subunit A, domain 2"/>
    <property type="match status" value="1"/>
</dbReference>
<sequence>MNARVPVCIPLRGADADVIIVGGGIVGVSTAMQLTERFPWMRVVLLEKEDSLAVHQSGHNSGVIHAGVYYAPGSLKADFCRRGAAATYEFSRRHGIRFEQCGKLIVATNELEVKRLKDLFERCKQNKLQPEWLHHGDLTTAEPRIVGEAAIRVASSGIADYPAVTRAMADVAQDNGVSILLGQRVVGMSEDNDGVTVNTESGTFRAKHAIVCAGLMADRLAKMCKLESDFRIVPFRGEYYRLPESKNDIVKHLIYPVPDPSLPFLGVHLTRMIGGYVTVGPNAVLAMAREGYRWRDVNFADLAGMASFGGFWKMLKTYGPSGISEVRNSLWKKGYLELCQKYCPELQLSDLQPYPAGVRAQAVSSDGSLIHDFLIQPSKRSLHVCNAPSPAATSAIPIGEHLVDAFARKFKLVPAVAASVA</sequence>
<evidence type="ECO:0000256" key="4">
    <source>
        <dbReference type="ARBA" id="ARBA00023002"/>
    </source>
</evidence>
<dbReference type="NCBIfam" id="NF008726">
    <property type="entry name" value="PRK11728.1"/>
    <property type="match status" value="1"/>
</dbReference>
<comment type="similarity">
    <text evidence="5">Belongs to the L2HGDH family.</text>
</comment>
<dbReference type="PANTHER" id="PTHR43104">
    <property type="entry name" value="L-2-HYDROXYGLUTARATE DEHYDROGENASE, MITOCHONDRIAL"/>
    <property type="match status" value="1"/>
</dbReference>
<dbReference type="InterPro" id="IPR006076">
    <property type="entry name" value="FAD-dep_OxRdtase"/>
</dbReference>
<name>A0A158AAX9_9BURK</name>
<dbReference type="OrthoDB" id="9801699at2"/>
<evidence type="ECO:0000256" key="2">
    <source>
        <dbReference type="ARBA" id="ARBA00022630"/>
    </source>
</evidence>
<evidence type="ECO:0000256" key="1">
    <source>
        <dbReference type="ARBA" id="ARBA00001974"/>
    </source>
</evidence>
<dbReference type="STRING" id="1777140.AWB79_02138"/>
<keyword evidence="4" id="KW-0560">Oxidoreductase</keyword>
<accession>A0A158AAX9</accession>
<dbReference type="GO" id="GO:0005737">
    <property type="term" value="C:cytoplasm"/>
    <property type="evidence" value="ECO:0007669"/>
    <property type="project" value="TreeGrafter"/>
</dbReference>
<reference evidence="7" key="1">
    <citation type="submission" date="2016-01" db="EMBL/GenBank/DDBJ databases">
        <authorList>
            <person name="Peeters C."/>
        </authorList>
    </citation>
    <scope>NUCLEOTIDE SEQUENCE</scope>
    <source>
        <strain evidence="7">LMG 29322</strain>
    </source>
</reference>
<dbReference type="Proteomes" id="UP000054851">
    <property type="component" value="Unassembled WGS sequence"/>
</dbReference>
<comment type="caution">
    <text evidence="7">The sequence shown here is derived from an EMBL/GenBank/DDBJ whole genome shotgun (WGS) entry which is preliminary data.</text>
</comment>
<dbReference type="Pfam" id="PF01266">
    <property type="entry name" value="DAO"/>
    <property type="match status" value="1"/>
</dbReference>
<protein>
    <submittedName>
        <fullName evidence="7">FAD dependent oxidoreductase</fullName>
    </submittedName>
</protein>
<organism evidence="7 8">
    <name type="scientific">Caballeronia hypogeia</name>
    <dbReference type="NCBI Taxonomy" id="1777140"/>
    <lineage>
        <taxon>Bacteria</taxon>
        <taxon>Pseudomonadati</taxon>
        <taxon>Pseudomonadota</taxon>
        <taxon>Betaproteobacteria</taxon>
        <taxon>Burkholderiales</taxon>
        <taxon>Burkholderiaceae</taxon>
        <taxon>Caballeronia</taxon>
    </lineage>
</organism>
<dbReference type="RefSeq" id="WP_061167393.1">
    <property type="nucleotide sequence ID" value="NZ_FCOA02000005.1"/>
</dbReference>
<gene>
    <name evidence="7" type="ORF">AWB79_02138</name>
</gene>
<comment type="cofactor">
    <cofactor evidence="1">
        <name>FAD</name>
        <dbReference type="ChEBI" id="CHEBI:57692"/>
    </cofactor>
</comment>
<dbReference type="SUPFAM" id="SSF51905">
    <property type="entry name" value="FAD/NAD(P)-binding domain"/>
    <property type="match status" value="1"/>
</dbReference>
<dbReference type="PANTHER" id="PTHR43104:SF2">
    <property type="entry name" value="L-2-HYDROXYGLUTARATE DEHYDROGENASE, MITOCHONDRIAL"/>
    <property type="match status" value="1"/>
</dbReference>
<evidence type="ECO:0000313" key="7">
    <source>
        <dbReference type="EMBL" id="SAK54968.1"/>
    </source>
</evidence>
<keyword evidence="2" id="KW-0285">Flavoprotein</keyword>